<name>Q4RLC7_TETNG</name>
<gene>
    <name evidence="1" type="ORF">GSTENG00032546001</name>
</gene>
<reference evidence="1" key="1">
    <citation type="journal article" date="2004" name="Nature">
        <title>Genome duplication in the teleost fish Tetraodon nigroviridis reveals the early vertebrate proto-karyotype.</title>
        <authorList>
            <person name="Jaillon O."/>
            <person name="Aury J.-M."/>
            <person name="Brunet F."/>
            <person name="Petit J.-L."/>
            <person name="Stange-Thomann N."/>
            <person name="Mauceli E."/>
            <person name="Bouneau L."/>
            <person name="Fischer C."/>
            <person name="Ozouf-Costaz C."/>
            <person name="Bernot A."/>
            <person name="Nicaud S."/>
            <person name="Jaffe D."/>
            <person name="Fisher S."/>
            <person name="Lutfalla G."/>
            <person name="Dossat C."/>
            <person name="Segurens B."/>
            <person name="Dasilva C."/>
            <person name="Salanoubat M."/>
            <person name="Levy M."/>
            <person name="Boudet N."/>
            <person name="Castellano S."/>
            <person name="Anthouard V."/>
            <person name="Jubin C."/>
            <person name="Castelli V."/>
            <person name="Katinka M."/>
            <person name="Vacherie B."/>
            <person name="Biemont C."/>
            <person name="Skalli Z."/>
            <person name="Cattolico L."/>
            <person name="Poulain J."/>
            <person name="De Berardinis V."/>
            <person name="Cruaud C."/>
            <person name="Duprat S."/>
            <person name="Brottier P."/>
            <person name="Coutanceau J.-P."/>
            <person name="Gouzy J."/>
            <person name="Parra G."/>
            <person name="Lardier G."/>
            <person name="Chapple C."/>
            <person name="McKernan K.J."/>
            <person name="McEwan P."/>
            <person name="Bosak S."/>
            <person name="Kellis M."/>
            <person name="Volff J.-N."/>
            <person name="Guigo R."/>
            <person name="Zody M.C."/>
            <person name="Mesirov J."/>
            <person name="Lindblad-Toh K."/>
            <person name="Birren B."/>
            <person name="Nusbaum C."/>
            <person name="Kahn D."/>
            <person name="Robinson-Rechavi M."/>
            <person name="Laudet V."/>
            <person name="Schachter V."/>
            <person name="Quetier F."/>
            <person name="Saurin W."/>
            <person name="Scarpelli C."/>
            <person name="Wincker P."/>
            <person name="Lander E.S."/>
            <person name="Weissenbach J."/>
            <person name="Roest Crollius H."/>
        </authorList>
    </citation>
    <scope>NUCLEOTIDE SEQUENCE [LARGE SCALE GENOMIC DNA]</scope>
</reference>
<protein>
    <submittedName>
        <fullName evidence="1">(spotted green pufferfish) hypothetical protein</fullName>
    </submittedName>
</protein>
<accession>Q4RLC7</accession>
<proteinExistence type="predicted"/>
<dbReference type="AlphaFoldDB" id="Q4RLC7"/>
<evidence type="ECO:0000313" key="1">
    <source>
        <dbReference type="EMBL" id="CAG10805.1"/>
    </source>
</evidence>
<organism evidence="1">
    <name type="scientific">Tetraodon nigroviridis</name>
    <name type="common">Spotted green pufferfish</name>
    <name type="synonym">Chelonodon nigroviridis</name>
    <dbReference type="NCBI Taxonomy" id="99883"/>
    <lineage>
        <taxon>Eukaryota</taxon>
        <taxon>Metazoa</taxon>
        <taxon>Chordata</taxon>
        <taxon>Craniata</taxon>
        <taxon>Vertebrata</taxon>
        <taxon>Euteleostomi</taxon>
        <taxon>Actinopterygii</taxon>
        <taxon>Neopterygii</taxon>
        <taxon>Teleostei</taxon>
        <taxon>Neoteleostei</taxon>
        <taxon>Acanthomorphata</taxon>
        <taxon>Eupercaria</taxon>
        <taxon>Tetraodontiformes</taxon>
        <taxon>Tetradontoidea</taxon>
        <taxon>Tetraodontidae</taxon>
        <taxon>Tetraodon</taxon>
    </lineage>
</organism>
<reference evidence="1" key="2">
    <citation type="submission" date="2004-02" db="EMBL/GenBank/DDBJ databases">
        <authorList>
            <consortium name="Genoscope"/>
            <consortium name="Whitehead Institute Centre for Genome Research"/>
        </authorList>
    </citation>
    <scope>NUCLEOTIDE SEQUENCE</scope>
</reference>
<comment type="caution">
    <text evidence="1">The sequence shown here is derived from an EMBL/GenBank/DDBJ whole genome shotgun (WGS) entry which is preliminary data.</text>
</comment>
<dbReference type="EMBL" id="CAAE01015022">
    <property type="protein sequence ID" value="CAG10805.1"/>
    <property type="molecule type" value="Genomic_DNA"/>
</dbReference>
<dbReference type="KEGG" id="tng:GSTEN00032546G001"/>
<sequence>MEDEERQKKLEAGKAKVAVSVFGVSITL</sequence>